<dbReference type="PANTHER" id="PTHR30126:SF88">
    <property type="entry name" value="TRANSCRIPTIONAL REGULATOR-RELATED"/>
    <property type="match status" value="1"/>
</dbReference>
<keyword evidence="3" id="KW-0238">DNA-binding</keyword>
<dbReference type="Pfam" id="PF03466">
    <property type="entry name" value="LysR_substrate"/>
    <property type="match status" value="1"/>
</dbReference>
<dbReference type="GO" id="GO:0000976">
    <property type="term" value="F:transcription cis-regulatory region binding"/>
    <property type="evidence" value="ECO:0007669"/>
    <property type="project" value="TreeGrafter"/>
</dbReference>
<evidence type="ECO:0000256" key="1">
    <source>
        <dbReference type="ARBA" id="ARBA00009437"/>
    </source>
</evidence>
<dbReference type="InterPro" id="IPR000847">
    <property type="entry name" value="LysR_HTH_N"/>
</dbReference>
<dbReference type="Gene3D" id="1.10.10.10">
    <property type="entry name" value="Winged helix-like DNA-binding domain superfamily/Winged helix DNA-binding domain"/>
    <property type="match status" value="1"/>
</dbReference>
<comment type="caution">
    <text evidence="6">The sequence shown here is derived from an EMBL/GenBank/DDBJ whole genome shotgun (WGS) entry which is preliminary data.</text>
</comment>
<accession>A0A842HM85</accession>
<dbReference type="SUPFAM" id="SSF53850">
    <property type="entry name" value="Periplasmic binding protein-like II"/>
    <property type="match status" value="1"/>
</dbReference>
<name>A0A842HM85_9BURK</name>
<dbReference type="InterPro" id="IPR005119">
    <property type="entry name" value="LysR_subst-bd"/>
</dbReference>
<evidence type="ECO:0000259" key="5">
    <source>
        <dbReference type="PROSITE" id="PS50931"/>
    </source>
</evidence>
<gene>
    <name evidence="6" type="ORF">GTU67_02860</name>
</gene>
<dbReference type="RefSeq" id="WP_185778672.1">
    <property type="nucleotide sequence ID" value="NZ_JACJUU010000002.1"/>
</dbReference>
<dbReference type="PANTHER" id="PTHR30126">
    <property type="entry name" value="HTH-TYPE TRANSCRIPTIONAL REGULATOR"/>
    <property type="match status" value="1"/>
</dbReference>
<keyword evidence="4" id="KW-0804">Transcription</keyword>
<dbReference type="GO" id="GO:0003700">
    <property type="term" value="F:DNA-binding transcription factor activity"/>
    <property type="evidence" value="ECO:0007669"/>
    <property type="project" value="InterPro"/>
</dbReference>
<dbReference type="EMBL" id="JACJUU010000002">
    <property type="protein sequence ID" value="MBC2768852.1"/>
    <property type="molecule type" value="Genomic_DNA"/>
</dbReference>
<feature type="domain" description="HTH lysR-type" evidence="5">
    <location>
        <begin position="3"/>
        <end position="60"/>
    </location>
</feature>
<dbReference type="SUPFAM" id="SSF46785">
    <property type="entry name" value="Winged helix' DNA-binding domain"/>
    <property type="match status" value="1"/>
</dbReference>
<evidence type="ECO:0000256" key="4">
    <source>
        <dbReference type="ARBA" id="ARBA00023163"/>
    </source>
</evidence>
<proteinExistence type="inferred from homology"/>
<dbReference type="PROSITE" id="PS50931">
    <property type="entry name" value="HTH_LYSR"/>
    <property type="match status" value="1"/>
</dbReference>
<evidence type="ECO:0000313" key="7">
    <source>
        <dbReference type="Proteomes" id="UP000545386"/>
    </source>
</evidence>
<dbReference type="Proteomes" id="UP000545386">
    <property type="component" value="Unassembled WGS sequence"/>
</dbReference>
<dbReference type="Gene3D" id="3.40.190.290">
    <property type="match status" value="1"/>
</dbReference>
<protein>
    <submittedName>
        <fullName evidence="6">LysR family transcriptional regulator</fullName>
    </submittedName>
</protein>
<keyword evidence="7" id="KW-1185">Reference proteome</keyword>
<dbReference type="Pfam" id="PF00126">
    <property type="entry name" value="HTH_1"/>
    <property type="match status" value="1"/>
</dbReference>
<dbReference type="AlphaFoldDB" id="A0A842HM85"/>
<keyword evidence="2" id="KW-0805">Transcription regulation</keyword>
<evidence type="ECO:0000256" key="2">
    <source>
        <dbReference type="ARBA" id="ARBA00023015"/>
    </source>
</evidence>
<organism evidence="6 7">
    <name type="scientific">Pusillimonas minor</name>
    <dbReference type="NCBI Taxonomy" id="2697024"/>
    <lineage>
        <taxon>Bacteria</taxon>
        <taxon>Pseudomonadati</taxon>
        <taxon>Pseudomonadota</taxon>
        <taxon>Betaproteobacteria</taxon>
        <taxon>Burkholderiales</taxon>
        <taxon>Alcaligenaceae</taxon>
        <taxon>Pusillimonas</taxon>
    </lineage>
</organism>
<dbReference type="InterPro" id="IPR036390">
    <property type="entry name" value="WH_DNA-bd_sf"/>
</dbReference>
<sequence length="298" mass="32678">MKTTLEQWRAFQAVVEYGGYAQAAERLHRSQSSVSYLVGKLQEQLGVVLLEVQGRKAELTEAGRVLLEYAQSLLSEANGIETLAQRIGEGWETTLKLVVDAAFPTQALVETMHQFNGRAPATRVQLTEVVLSGAEDAVMEQQADIAISAHVPVGRLGQKLCDIEFVAVARFDHPLHQLGRMLTEHDLKSHLHVVVRDSGMKQPRNEGWLGSSHRWTVSGFPASRAMVVGGLAFAWLPTHIVQPDIDAGVLVPLALGPYQRRFGALFLIYGHPDRIGPATALLAQLLQETVTARCPVLQ</sequence>
<reference evidence="6 7" key="1">
    <citation type="submission" date="2020-08" db="EMBL/GenBank/DDBJ databases">
        <title>Paraeoetvoesia sp. YC-7-48 draft genome sequence.</title>
        <authorList>
            <person name="Yao L."/>
        </authorList>
    </citation>
    <scope>NUCLEOTIDE SEQUENCE [LARGE SCALE GENOMIC DNA]</scope>
    <source>
        <strain evidence="7">YC-7-48</strain>
    </source>
</reference>
<evidence type="ECO:0000256" key="3">
    <source>
        <dbReference type="ARBA" id="ARBA00023125"/>
    </source>
</evidence>
<dbReference type="InterPro" id="IPR036388">
    <property type="entry name" value="WH-like_DNA-bd_sf"/>
</dbReference>
<evidence type="ECO:0000313" key="6">
    <source>
        <dbReference type="EMBL" id="MBC2768852.1"/>
    </source>
</evidence>
<comment type="similarity">
    <text evidence="1">Belongs to the LysR transcriptional regulatory family.</text>
</comment>